<protein>
    <submittedName>
        <fullName evidence="5">DctP family TRAP transporter solute-binding subunit</fullName>
    </submittedName>
</protein>
<name>A0A9D5Q460_9BACT</name>
<dbReference type="InterPro" id="IPR038404">
    <property type="entry name" value="TRAP_DctP_sf"/>
</dbReference>
<keyword evidence="4" id="KW-0732">Signal</keyword>
<dbReference type="Proteomes" id="UP000649604">
    <property type="component" value="Unassembled WGS sequence"/>
</dbReference>
<comment type="subcellular location">
    <subcellularLocation>
        <location evidence="1">Cell envelope</location>
    </subcellularLocation>
</comment>
<dbReference type="InterPro" id="IPR018389">
    <property type="entry name" value="DctP_fam"/>
</dbReference>
<accession>A0A9D5Q460</accession>
<evidence type="ECO:0000256" key="4">
    <source>
        <dbReference type="ARBA" id="ARBA00022729"/>
    </source>
</evidence>
<evidence type="ECO:0000313" key="5">
    <source>
        <dbReference type="EMBL" id="MBD3323220.1"/>
    </source>
</evidence>
<dbReference type="AlphaFoldDB" id="A0A9D5Q460"/>
<evidence type="ECO:0000256" key="3">
    <source>
        <dbReference type="ARBA" id="ARBA00022448"/>
    </source>
</evidence>
<comment type="caution">
    <text evidence="5">The sequence shown here is derived from an EMBL/GenBank/DDBJ whole genome shotgun (WGS) entry which is preliminary data.</text>
</comment>
<evidence type="ECO:0000313" key="6">
    <source>
        <dbReference type="Proteomes" id="UP000649604"/>
    </source>
</evidence>
<organism evidence="5 6">
    <name type="scientific">candidate division KSB3 bacterium</name>
    <dbReference type="NCBI Taxonomy" id="2044937"/>
    <lineage>
        <taxon>Bacteria</taxon>
        <taxon>candidate division KSB3</taxon>
    </lineage>
</organism>
<comment type="similarity">
    <text evidence="2">Belongs to the bacterial solute-binding protein 7 family.</text>
</comment>
<dbReference type="GO" id="GO:0030288">
    <property type="term" value="C:outer membrane-bounded periplasmic space"/>
    <property type="evidence" value="ECO:0007669"/>
    <property type="project" value="InterPro"/>
</dbReference>
<dbReference type="CDD" id="cd13603">
    <property type="entry name" value="PBP2_TRAP_Siap_TeaA_like"/>
    <property type="match status" value="1"/>
</dbReference>
<reference evidence="5" key="1">
    <citation type="submission" date="2019-11" db="EMBL/GenBank/DDBJ databases">
        <title>Microbial mats filling the niche in hypersaline microbial mats.</title>
        <authorList>
            <person name="Wong H.L."/>
            <person name="Macleod F.I."/>
            <person name="White R.A. III"/>
            <person name="Burns B.P."/>
        </authorList>
    </citation>
    <scope>NUCLEOTIDE SEQUENCE</scope>
    <source>
        <strain evidence="5">Rbin_158</strain>
    </source>
</reference>
<dbReference type="InterPro" id="IPR004682">
    <property type="entry name" value="TRAP_DctP"/>
</dbReference>
<dbReference type="GO" id="GO:0055085">
    <property type="term" value="P:transmembrane transport"/>
    <property type="evidence" value="ECO:0007669"/>
    <property type="project" value="InterPro"/>
</dbReference>
<sequence length="344" mass="38371">MYSTTSVCSKEEHIMRKLGVFVVVLSLCLSVIAGNVSWAQTYTIKFAGNMPVGNANSKAMVVFKDELEKLTNGEVQVDLFPAMQLGGAGENVDMVNSGTLFMCYVGAAYVVGYVPELGVLSLPFLFKDRPTAHKIVTGELGRELLDEMDSAGFVGLAFWDLGSRNITNNERPITQPADLEGIKIRLQPSKVMLATFRALGANPVSMDIKEVYSALKQGVIDAQENPFAFIRDHRFYEVQEYLSVTGHFYDVMAVFANKERFNALPEDIQASIWEAMATATEYQWEQAGKDDQAAFDELVEKGMTVNRLTLEQVKLFQEKTQSVYDEESESIGQEWIDKFVEANK</sequence>
<evidence type="ECO:0000256" key="1">
    <source>
        <dbReference type="ARBA" id="ARBA00004196"/>
    </source>
</evidence>
<dbReference type="EMBL" id="WJJP01000042">
    <property type="protein sequence ID" value="MBD3323220.1"/>
    <property type="molecule type" value="Genomic_DNA"/>
</dbReference>
<gene>
    <name evidence="5" type="ORF">GF339_01475</name>
</gene>
<dbReference type="Gene3D" id="3.40.190.170">
    <property type="entry name" value="Bacterial extracellular solute-binding protein, family 7"/>
    <property type="match status" value="1"/>
</dbReference>
<dbReference type="PANTHER" id="PTHR33376">
    <property type="match status" value="1"/>
</dbReference>
<dbReference type="Pfam" id="PF03480">
    <property type="entry name" value="DctP"/>
    <property type="match status" value="1"/>
</dbReference>
<dbReference type="PIRSF" id="PIRSF006470">
    <property type="entry name" value="DctB"/>
    <property type="match status" value="1"/>
</dbReference>
<dbReference type="NCBIfam" id="NF037995">
    <property type="entry name" value="TRAP_S1"/>
    <property type="match status" value="1"/>
</dbReference>
<proteinExistence type="inferred from homology"/>
<dbReference type="NCBIfam" id="TIGR00787">
    <property type="entry name" value="dctP"/>
    <property type="match status" value="1"/>
</dbReference>
<evidence type="ECO:0000256" key="2">
    <source>
        <dbReference type="ARBA" id="ARBA00009023"/>
    </source>
</evidence>
<dbReference type="PANTHER" id="PTHR33376:SF4">
    <property type="entry name" value="SIALIC ACID-BINDING PERIPLASMIC PROTEIN SIAP"/>
    <property type="match status" value="1"/>
</dbReference>
<keyword evidence="3" id="KW-0813">Transport</keyword>